<gene>
    <name evidence="13" type="primary">LOC113207521</name>
</gene>
<dbReference type="GO" id="GO:0016787">
    <property type="term" value="F:hydrolase activity"/>
    <property type="evidence" value="ECO:0007669"/>
    <property type="project" value="UniProtKB-KW"/>
</dbReference>
<dbReference type="InterPro" id="IPR001374">
    <property type="entry name" value="R3H_dom"/>
</dbReference>
<evidence type="ECO:0000256" key="7">
    <source>
        <dbReference type="ARBA" id="ARBA00023242"/>
    </source>
</evidence>
<dbReference type="SUPFAM" id="SSF82708">
    <property type="entry name" value="R3H domain"/>
    <property type="match status" value="1"/>
</dbReference>
<comment type="subcellular location">
    <subcellularLocation>
        <location evidence="1">Nucleus</location>
    </subcellularLocation>
</comment>
<dbReference type="InterPro" id="IPR036867">
    <property type="entry name" value="R3H_dom_sf"/>
</dbReference>
<proteinExistence type="predicted"/>
<dbReference type="Pfam" id="PF01585">
    <property type="entry name" value="G-patch"/>
    <property type="match status" value="1"/>
</dbReference>
<evidence type="ECO:0000256" key="3">
    <source>
        <dbReference type="ARBA" id="ARBA00022801"/>
    </source>
</evidence>
<dbReference type="Proteomes" id="UP000504606">
    <property type="component" value="Unplaced"/>
</dbReference>
<feature type="domain" description="R3H" evidence="10">
    <location>
        <begin position="396"/>
        <end position="460"/>
    </location>
</feature>
<sequence>MTFPTDWDVDKYRVEHECEEHWELRRRFLVTHKDKYPEDRLVCLAQVFYNVEFMGCRYPEKTMRLVAQLSDGVADEHREKMKTKLQRTFVQASDAASTKVKGRSKKEDTVPAQPKKIMFQKATEENSESMHTEENQVEVNQPEENPSEENPSEQNSPEENNDAPASKGPKKKRNKKKKKKPAINTSEPSTTNSIPGKFVLANQARSEGHNPRNKRGGNDSDQGPPKKIRRLEELSSKLVLMQGGAEKAYSILTRSASTSRMTLQQDINKSSSGMEVTLSINGLLLSKATGPTLAETKDQCAQEGLAKLQNLCYTLIVKDRLAGSVVDKTDVSDAKQDQDPKDVPDHLSEDSKVNRMMKLMGWGGGGLGKKEQGREEPVQVVQHVKRAGLGKQLGSNEFRKNITDTLQKFKRSNATHDLVFASDFSKEERSLIHSVAAKFGLKSVSYGKDDNRQLVVSVKKRPLDIVSEVQRAGGSTDKYDLIPPRNVSIS</sequence>
<keyword evidence="6" id="KW-0694">RNA-binding</keyword>
<dbReference type="AlphaFoldDB" id="A0A6J1SFC1"/>
<evidence type="ECO:0000259" key="10">
    <source>
        <dbReference type="PROSITE" id="PS51061"/>
    </source>
</evidence>
<protein>
    <submittedName>
        <fullName evidence="13">CDKN2A-interacting protein</fullName>
    </submittedName>
</protein>
<feature type="domain" description="G-patch" evidence="9">
    <location>
        <begin position="349"/>
        <end position="394"/>
    </location>
</feature>
<evidence type="ECO:0000256" key="8">
    <source>
        <dbReference type="SAM" id="MobiDB-lite"/>
    </source>
</evidence>
<dbReference type="Gene3D" id="3.30.1370.50">
    <property type="entry name" value="R3H-like domain"/>
    <property type="match status" value="1"/>
</dbReference>
<keyword evidence="12" id="KW-1185">Reference proteome</keyword>
<dbReference type="Pfam" id="PF11952">
    <property type="entry name" value="XTBD"/>
    <property type="match status" value="1"/>
</dbReference>
<keyword evidence="2" id="KW-0547">Nucleotide-binding</keyword>
<evidence type="ECO:0000313" key="12">
    <source>
        <dbReference type="Proteomes" id="UP000504606"/>
    </source>
</evidence>
<name>A0A6J1SFC1_FRAOC</name>
<dbReference type="PANTHER" id="PTHR48430:SF1">
    <property type="entry name" value="PARTNER OF XRN-2 PROTEIN 1"/>
    <property type="match status" value="1"/>
</dbReference>
<keyword evidence="3" id="KW-0378">Hydrolase</keyword>
<dbReference type="OrthoDB" id="2359216at2759"/>
<dbReference type="GO" id="GO:0005634">
    <property type="term" value="C:nucleus"/>
    <property type="evidence" value="ECO:0007669"/>
    <property type="project" value="UniProtKB-SubCell"/>
</dbReference>
<dbReference type="RefSeq" id="XP_026279914.2">
    <property type="nucleotide sequence ID" value="XM_026424129.2"/>
</dbReference>
<dbReference type="SMART" id="SM00443">
    <property type="entry name" value="G_patch"/>
    <property type="match status" value="1"/>
</dbReference>
<evidence type="ECO:0000259" key="11">
    <source>
        <dbReference type="PROSITE" id="PS51827"/>
    </source>
</evidence>
<feature type="compositionally biased region" description="Polar residues" evidence="8">
    <location>
        <begin position="183"/>
        <end position="194"/>
    </location>
</feature>
<evidence type="ECO:0000256" key="1">
    <source>
        <dbReference type="ARBA" id="ARBA00004123"/>
    </source>
</evidence>
<evidence type="ECO:0000256" key="5">
    <source>
        <dbReference type="ARBA" id="ARBA00022840"/>
    </source>
</evidence>
<evidence type="ECO:0000313" key="13">
    <source>
        <dbReference type="RefSeq" id="XP_026279914.2"/>
    </source>
</evidence>
<feature type="region of interest" description="Disordered" evidence="8">
    <location>
        <begin position="329"/>
        <end position="350"/>
    </location>
</feature>
<keyword evidence="5" id="KW-0067">ATP-binding</keyword>
<dbReference type="GO" id="GO:0003677">
    <property type="term" value="F:DNA binding"/>
    <property type="evidence" value="ECO:0007669"/>
    <property type="project" value="UniProtKB-ARBA"/>
</dbReference>
<reference evidence="13" key="1">
    <citation type="submission" date="2025-08" db="UniProtKB">
        <authorList>
            <consortium name="RefSeq"/>
        </authorList>
    </citation>
    <scope>IDENTIFICATION</scope>
    <source>
        <tissue evidence="13">Whole organism</tissue>
    </source>
</reference>
<evidence type="ECO:0000256" key="6">
    <source>
        <dbReference type="ARBA" id="ARBA00022884"/>
    </source>
</evidence>
<feature type="compositionally biased region" description="Basic and acidic residues" evidence="8">
    <location>
        <begin position="122"/>
        <end position="134"/>
    </location>
</feature>
<keyword evidence="4" id="KW-0347">Helicase</keyword>
<dbReference type="InterPro" id="IPR000467">
    <property type="entry name" value="G_patch_dom"/>
</dbReference>
<dbReference type="FunFam" id="3.30.1370.50:FF:000002">
    <property type="entry name" value="Immunoglobulin mu DNA-binding protein 2"/>
    <property type="match status" value="1"/>
</dbReference>
<feature type="compositionally biased region" description="Basic residues" evidence="8">
    <location>
        <begin position="168"/>
        <end position="181"/>
    </location>
</feature>
<dbReference type="InterPro" id="IPR021859">
    <property type="entry name" value="XTBD"/>
</dbReference>
<dbReference type="GO" id="GO:0003723">
    <property type="term" value="F:RNA binding"/>
    <property type="evidence" value="ECO:0007669"/>
    <property type="project" value="UniProtKB-KW"/>
</dbReference>
<dbReference type="PROSITE" id="PS51061">
    <property type="entry name" value="R3H"/>
    <property type="match status" value="1"/>
</dbReference>
<dbReference type="GO" id="GO:0005524">
    <property type="term" value="F:ATP binding"/>
    <property type="evidence" value="ECO:0007669"/>
    <property type="project" value="UniProtKB-KW"/>
</dbReference>
<feature type="region of interest" description="Disordered" evidence="8">
    <location>
        <begin position="88"/>
        <end position="226"/>
    </location>
</feature>
<dbReference type="SMART" id="SM00393">
    <property type="entry name" value="R3H"/>
    <property type="match status" value="1"/>
</dbReference>
<dbReference type="Pfam" id="PF01424">
    <property type="entry name" value="R3H"/>
    <property type="match status" value="1"/>
</dbReference>
<dbReference type="GO" id="GO:0004386">
    <property type="term" value="F:helicase activity"/>
    <property type="evidence" value="ECO:0007669"/>
    <property type="project" value="UniProtKB-KW"/>
</dbReference>
<dbReference type="PROSITE" id="PS50174">
    <property type="entry name" value="G_PATCH"/>
    <property type="match status" value="1"/>
</dbReference>
<dbReference type="PANTHER" id="PTHR48430">
    <property type="entry name" value="PARTNER OF XRN-2 PROTEIN 1"/>
    <property type="match status" value="1"/>
</dbReference>
<evidence type="ECO:0000256" key="2">
    <source>
        <dbReference type="ARBA" id="ARBA00022741"/>
    </source>
</evidence>
<evidence type="ECO:0000259" key="9">
    <source>
        <dbReference type="PROSITE" id="PS50174"/>
    </source>
</evidence>
<feature type="domain" description="XRN2-binding (XTBD)" evidence="11">
    <location>
        <begin position="9"/>
        <end position="93"/>
    </location>
</feature>
<keyword evidence="7" id="KW-0539">Nucleus</keyword>
<dbReference type="PROSITE" id="PS51827">
    <property type="entry name" value="XTBD"/>
    <property type="match status" value="1"/>
</dbReference>
<dbReference type="KEGG" id="foc:113207521"/>
<accession>A0A6J1SFC1</accession>
<organism evidence="12 13">
    <name type="scientific">Frankliniella occidentalis</name>
    <name type="common">Western flower thrips</name>
    <name type="synonym">Euthrips occidentalis</name>
    <dbReference type="NCBI Taxonomy" id="133901"/>
    <lineage>
        <taxon>Eukaryota</taxon>
        <taxon>Metazoa</taxon>
        <taxon>Ecdysozoa</taxon>
        <taxon>Arthropoda</taxon>
        <taxon>Hexapoda</taxon>
        <taxon>Insecta</taxon>
        <taxon>Pterygota</taxon>
        <taxon>Neoptera</taxon>
        <taxon>Paraneoptera</taxon>
        <taxon>Thysanoptera</taxon>
        <taxon>Terebrantia</taxon>
        <taxon>Thripoidea</taxon>
        <taxon>Thripidae</taxon>
        <taxon>Frankliniella</taxon>
    </lineage>
</organism>
<dbReference type="GeneID" id="113207521"/>
<evidence type="ECO:0000256" key="4">
    <source>
        <dbReference type="ARBA" id="ARBA00022806"/>
    </source>
</evidence>